<dbReference type="Proteomes" id="UP000515156">
    <property type="component" value="Chromosome 1"/>
</dbReference>
<comment type="subcellular location">
    <subcellularLocation>
        <location evidence="1">Secreted</location>
    </subcellularLocation>
</comment>
<dbReference type="SUPFAM" id="SSF54403">
    <property type="entry name" value="Cystatin/monellin"/>
    <property type="match status" value="1"/>
</dbReference>
<evidence type="ECO:0000256" key="1">
    <source>
        <dbReference type="ARBA" id="ARBA00004613"/>
    </source>
</evidence>
<dbReference type="PANTHER" id="PTHR10206">
    <property type="entry name" value="CATHELICIDIN"/>
    <property type="match status" value="1"/>
</dbReference>
<dbReference type="OrthoDB" id="9930485at2759"/>
<keyword evidence="4" id="KW-1015">Disulfide bond</keyword>
<name>A0A6P7WZS9_9AMPH</name>
<gene>
    <name evidence="7" type="primary">LOC115460037</name>
</gene>
<dbReference type="FunFam" id="3.10.450.10:FF:000003">
    <property type="entry name" value="Cathelicidin antimicrobial peptide"/>
    <property type="match status" value="1"/>
</dbReference>
<dbReference type="FunCoup" id="A0A6P7WZS9">
    <property type="interactions" value="218"/>
</dbReference>
<dbReference type="InterPro" id="IPR001894">
    <property type="entry name" value="Cathelicidin-like"/>
</dbReference>
<dbReference type="Gene3D" id="3.10.450.10">
    <property type="match status" value="1"/>
</dbReference>
<evidence type="ECO:0000313" key="6">
    <source>
        <dbReference type="Proteomes" id="UP000515156"/>
    </source>
</evidence>
<feature type="signal peptide" evidence="5">
    <location>
        <begin position="1"/>
        <end position="20"/>
    </location>
</feature>
<organism evidence="6 7">
    <name type="scientific">Microcaecilia unicolor</name>
    <dbReference type="NCBI Taxonomy" id="1415580"/>
    <lineage>
        <taxon>Eukaryota</taxon>
        <taxon>Metazoa</taxon>
        <taxon>Chordata</taxon>
        <taxon>Craniata</taxon>
        <taxon>Vertebrata</taxon>
        <taxon>Euteleostomi</taxon>
        <taxon>Amphibia</taxon>
        <taxon>Gymnophiona</taxon>
        <taxon>Siphonopidae</taxon>
        <taxon>Microcaecilia</taxon>
    </lineage>
</organism>
<keyword evidence="5" id="KW-0732">Signal</keyword>
<evidence type="ECO:0000256" key="2">
    <source>
        <dbReference type="ARBA" id="ARBA00005320"/>
    </source>
</evidence>
<dbReference type="GO" id="GO:0005615">
    <property type="term" value="C:extracellular space"/>
    <property type="evidence" value="ECO:0007669"/>
    <property type="project" value="TreeGrafter"/>
</dbReference>
<feature type="chain" id="PRO_5027879102" evidence="5">
    <location>
        <begin position="21"/>
        <end position="173"/>
    </location>
</feature>
<dbReference type="InParanoid" id="A0A6P7WZS9"/>
<dbReference type="PANTHER" id="PTHR10206:SF0">
    <property type="entry name" value="CATHELICIDIN B1-RELATED"/>
    <property type="match status" value="1"/>
</dbReference>
<dbReference type="AlphaFoldDB" id="A0A6P7WZS9"/>
<evidence type="ECO:0000256" key="3">
    <source>
        <dbReference type="ARBA" id="ARBA00022525"/>
    </source>
</evidence>
<comment type="similarity">
    <text evidence="2">Belongs to the cathelicidin family.</text>
</comment>
<dbReference type="KEGG" id="muo:115460037"/>
<dbReference type="InterPro" id="IPR046350">
    <property type="entry name" value="Cystatin_sf"/>
</dbReference>
<dbReference type="GeneID" id="115460037"/>
<keyword evidence="3" id="KW-0964">Secreted</keyword>
<accession>A0A6P7WZS9</accession>
<dbReference type="RefSeq" id="XP_030045753.1">
    <property type="nucleotide sequence ID" value="XM_030189893.1"/>
</dbReference>
<dbReference type="GO" id="GO:0006952">
    <property type="term" value="P:defense response"/>
    <property type="evidence" value="ECO:0007669"/>
    <property type="project" value="InterPro"/>
</dbReference>
<evidence type="ECO:0000256" key="4">
    <source>
        <dbReference type="ARBA" id="ARBA00023157"/>
    </source>
</evidence>
<protein>
    <submittedName>
        <fullName evidence="7">Cathelicidin-6-like</fullName>
    </submittedName>
</protein>
<keyword evidence="6" id="KW-1185">Reference proteome</keyword>
<sequence length="173" mass="20181">MMSWLTTLLVTWVASVVTSARIPPISSDIQDLDSIILAIDFYNQEQNETSIFKLLDVDNNRRLDDSANNQELNFRIKQTVCQKTETQNTEECEFKEDGLVKDCSAYVLYEKEFKQETGATIITCEPVDQQKTVKSRKKRFSRRRGRKRLRFGMYTLIGHVDKKKNNYGLIWAK</sequence>
<evidence type="ECO:0000256" key="5">
    <source>
        <dbReference type="SAM" id="SignalP"/>
    </source>
</evidence>
<reference evidence="7" key="1">
    <citation type="submission" date="2025-08" db="UniProtKB">
        <authorList>
            <consortium name="RefSeq"/>
        </authorList>
    </citation>
    <scope>IDENTIFICATION</scope>
</reference>
<proteinExistence type="inferred from homology"/>
<dbReference type="Pfam" id="PF00666">
    <property type="entry name" value="Cathelicidins"/>
    <property type="match status" value="1"/>
</dbReference>
<evidence type="ECO:0000313" key="7">
    <source>
        <dbReference type="RefSeq" id="XP_030045753.1"/>
    </source>
</evidence>